<evidence type="ECO:0000313" key="2">
    <source>
        <dbReference type="EnsemblPlants" id="KQJ87424"/>
    </source>
</evidence>
<sequence length="97" mass="10777">MDHDLVKRSSFLCCFTSSPDNYTVNTVWKKTSISHGVRNCQFCFTGLLNCLLACQTTPVEICTPSSSKGSFNLVKFSLLTCLAGSLNPLCMWAWVRT</sequence>
<dbReference type="InParanoid" id="A0A0Q3IMC1"/>
<reference evidence="2" key="3">
    <citation type="submission" date="2018-08" db="UniProtKB">
        <authorList>
            <consortium name="EnsemblPlants"/>
        </authorList>
    </citation>
    <scope>IDENTIFICATION</scope>
    <source>
        <strain evidence="2">cv. Bd21</strain>
    </source>
</reference>
<reference evidence="1" key="2">
    <citation type="submission" date="2017-06" db="EMBL/GenBank/DDBJ databases">
        <title>WGS assembly of Brachypodium distachyon.</title>
        <authorList>
            <consortium name="The International Brachypodium Initiative"/>
            <person name="Lucas S."/>
            <person name="Harmon-Smith M."/>
            <person name="Lail K."/>
            <person name="Tice H."/>
            <person name="Grimwood J."/>
            <person name="Bruce D."/>
            <person name="Barry K."/>
            <person name="Shu S."/>
            <person name="Lindquist E."/>
            <person name="Wang M."/>
            <person name="Pitluck S."/>
            <person name="Vogel J.P."/>
            <person name="Garvin D.F."/>
            <person name="Mockler T.C."/>
            <person name="Schmutz J."/>
            <person name="Rokhsar D."/>
            <person name="Bevan M.W."/>
        </authorList>
    </citation>
    <scope>NUCLEOTIDE SEQUENCE</scope>
    <source>
        <strain evidence="1">Bd21</strain>
    </source>
</reference>
<dbReference type="OrthoDB" id="2127281at2759"/>
<dbReference type="EnsemblPlants" id="KQJ87424">
    <property type="protein sequence ID" value="KQJ87424"/>
    <property type="gene ID" value="BRADI_4g11025v3"/>
</dbReference>
<reference evidence="1 2" key="1">
    <citation type="journal article" date="2010" name="Nature">
        <title>Genome sequencing and analysis of the model grass Brachypodium distachyon.</title>
        <authorList>
            <consortium name="International Brachypodium Initiative"/>
        </authorList>
    </citation>
    <scope>NUCLEOTIDE SEQUENCE [LARGE SCALE GENOMIC DNA]</scope>
    <source>
        <strain evidence="1 2">Bd21</strain>
    </source>
</reference>
<gene>
    <name evidence="1" type="ORF">BRADI_4g11025v3</name>
</gene>
<protein>
    <submittedName>
        <fullName evidence="1 2">Uncharacterized protein</fullName>
    </submittedName>
</protein>
<evidence type="ECO:0000313" key="1">
    <source>
        <dbReference type="EMBL" id="KQJ87424.1"/>
    </source>
</evidence>
<keyword evidence="3" id="KW-1185">Reference proteome</keyword>
<evidence type="ECO:0000313" key="3">
    <source>
        <dbReference type="Proteomes" id="UP000008810"/>
    </source>
</evidence>
<dbReference type="Proteomes" id="UP000008810">
    <property type="component" value="Chromosome 4"/>
</dbReference>
<proteinExistence type="predicted"/>
<accession>A0A0Q3IMC1</accession>
<dbReference type="AlphaFoldDB" id="A0A0Q3IMC1"/>
<organism evidence="1">
    <name type="scientific">Brachypodium distachyon</name>
    <name type="common">Purple false brome</name>
    <name type="synonym">Trachynia distachya</name>
    <dbReference type="NCBI Taxonomy" id="15368"/>
    <lineage>
        <taxon>Eukaryota</taxon>
        <taxon>Viridiplantae</taxon>
        <taxon>Streptophyta</taxon>
        <taxon>Embryophyta</taxon>
        <taxon>Tracheophyta</taxon>
        <taxon>Spermatophyta</taxon>
        <taxon>Magnoliopsida</taxon>
        <taxon>Liliopsida</taxon>
        <taxon>Poales</taxon>
        <taxon>Poaceae</taxon>
        <taxon>BOP clade</taxon>
        <taxon>Pooideae</taxon>
        <taxon>Stipodae</taxon>
        <taxon>Brachypodieae</taxon>
        <taxon>Brachypodium</taxon>
    </lineage>
</organism>
<dbReference type="Gramene" id="KQJ87424">
    <property type="protein sequence ID" value="KQJ87424"/>
    <property type="gene ID" value="BRADI_4g11025v3"/>
</dbReference>
<name>A0A0Q3IMC1_BRADI</name>
<dbReference type="EMBL" id="CM000883">
    <property type="protein sequence ID" value="KQJ87424.1"/>
    <property type="molecule type" value="Genomic_DNA"/>
</dbReference>